<reference evidence="2 3" key="1">
    <citation type="journal article" date="2018" name="Mol. Biol. Evol.">
        <title>Broad Genomic Sampling Reveals a Smut Pathogenic Ancestry of the Fungal Clade Ustilaginomycotina.</title>
        <authorList>
            <person name="Kijpornyongpan T."/>
            <person name="Mondo S.J."/>
            <person name="Barry K."/>
            <person name="Sandor L."/>
            <person name="Lee J."/>
            <person name="Lipzen A."/>
            <person name="Pangilinan J."/>
            <person name="LaButti K."/>
            <person name="Hainaut M."/>
            <person name="Henrissat B."/>
            <person name="Grigoriev I.V."/>
            <person name="Spatafora J.W."/>
            <person name="Aime M.C."/>
        </authorList>
    </citation>
    <scope>NUCLEOTIDE SEQUENCE [LARGE SCALE GENOMIC DNA]</scope>
    <source>
        <strain evidence="2 3">MCA 3882</strain>
    </source>
</reference>
<accession>A0A316V3C8</accession>
<evidence type="ECO:0000313" key="2">
    <source>
        <dbReference type="EMBL" id="PWN32067.1"/>
    </source>
</evidence>
<protein>
    <submittedName>
        <fullName evidence="2">Uncharacterized protein</fullName>
    </submittedName>
</protein>
<organism evidence="2 3">
    <name type="scientific">Meira miltonrushii</name>
    <dbReference type="NCBI Taxonomy" id="1280837"/>
    <lineage>
        <taxon>Eukaryota</taxon>
        <taxon>Fungi</taxon>
        <taxon>Dikarya</taxon>
        <taxon>Basidiomycota</taxon>
        <taxon>Ustilaginomycotina</taxon>
        <taxon>Exobasidiomycetes</taxon>
        <taxon>Exobasidiales</taxon>
        <taxon>Brachybasidiaceae</taxon>
        <taxon>Meira</taxon>
    </lineage>
</organism>
<feature type="region of interest" description="Disordered" evidence="1">
    <location>
        <begin position="169"/>
        <end position="207"/>
    </location>
</feature>
<dbReference type="GeneID" id="37024762"/>
<gene>
    <name evidence="2" type="ORF">FA14DRAFT_84573</name>
</gene>
<dbReference type="RefSeq" id="XP_025352369.1">
    <property type="nucleotide sequence ID" value="XM_025502981.1"/>
</dbReference>
<dbReference type="EMBL" id="KZ819606">
    <property type="protein sequence ID" value="PWN32067.1"/>
    <property type="molecule type" value="Genomic_DNA"/>
</dbReference>
<proteinExistence type="predicted"/>
<evidence type="ECO:0000313" key="3">
    <source>
        <dbReference type="Proteomes" id="UP000245771"/>
    </source>
</evidence>
<dbReference type="Proteomes" id="UP000245771">
    <property type="component" value="Unassembled WGS sequence"/>
</dbReference>
<name>A0A316V3C8_9BASI</name>
<sequence length="223" mass="24154">MSSPIKTKSPYPLSSTGSNHGIPSPSVFANMAAAVGQHNPLDENANAAIIANTPSAGQSTGNKQPVDLSVAALGSSNPYTALMYNVEQFANSQLDKLEELNETFFNLYENVLVDDWISMDDVVQAHKKLIEMIDQLLSNATQAGFSGLACPLSEEQTAPVSKVEDTQMVDLQENGQSKNEDTSNGEKEDINARFAAQSKDSYERRERLRESASMITNILAHTA</sequence>
<evidence type="ECO:0000256" key="1">
    <source>
        <dbReference type="SAM" id="MobiDB-lite"/>
    </source>
</evidence>
<keyword evidence="3" id="KW-1185">Reference proteome</keyword>
<feature type="compositionally biased region" description="Basic and acidic residues" evidence="1">
    <location>
        <begin position="178"/>
        <end position="191"/>
    </location>
</feature>
<dbReference type="AlphaFoldDB" id="A0A316V3C8"/>
<dbReference type="InParanoid" id="A0A316V3C8"/>